<reference evidence="2 3" key="1">
    <citation type="journal article" date="2018" name="Syst. Appl. Microbiol.">
        <title>Agrobacterium rosae sp. nov., isolated from galls on different agricultural crops.</title>
        <authorList>
            <person name="Kuzmanovic N."/>
            <person name="Pulawska J."/>
            <person name="Smalla K."/>
            <person name="Nesme X."/>
        </authorList>
    </citation>
    <scope>NUCLEOTIDE SEQUENCE [LARGE SCALE GENOMIC DNA]</scope>
    <source>
        <strain evidence="2 3">NCPPB 1650</strain>
    </source>
</reference>
<sequence length="116" mass="13019">MFRNGLKAEPGFFKVNYARIPRLPKRHEDEGGKTTESGGEETGHQPVALLIPHLEFKAAEIIVCTQPAWLSSGLRPDEMVVFEQYGRFHVCASLRLVNSHQDIITFPAFAKLSIVK</sequence>
<dbReference type="EMBL" id="NXEJ01000004">
    <property type="protein sequence ID" value="POO52446.1"/>
    <property type="molecule type" value="Genomic_DNA"/>
</dbReference>
<name>A0AAE5RZD3_9HYPH</name>
<feature type="region of interest" description="Disordered" evidence="1">
    <location>
        <begin position="23"/>
        <end position="45"/>
    </location>
</feature>
<protein>
    <submittedName>
        <fullName evidence="2">Uncharacterized protein</fullName>
    </submittedName>
</protein>
<evidence type="ECO:0000313" key="2">
    <source>
        <dbReference type="EMBL" id="POO52446.1"/>
    </source>
</evidence>
<dbReference type="Proteomes" id="UP000237447">
    <property type="component" value="Unassembled WGS sequence"/>
</dbReference>
<comment type="caution">
    <text evidence="2">The sequence shown here is derived from an EMBL/GenBank/DDBJ whole genome shotgun (WGS) entry which is preliminary data.</text>
</comment>
<organism evidence="2 3">
    <name type="scientific">Agrobacterium rosae</name>
    <dbReference type="NCBI Taxonomy" id="1972867"/>
    <lineage>
        <taxon>Bacteria</taxon>
        <taxon>Pseudomonadati</taxon>
        <taxon>Pseudomonadota</taxon>
        <taxon>Alphaproteobacteria</taxon>
        <taxon>Hyphomicrobiales</taxon>
        <taxon>Rhizobiaceae</taxon>
        <taxon>Rhizobium/Agrobacterium group</taxon>
        <taxon>Agrobacterium</taxon>
    </lineage>
</organism>
<evidence type="ECO:0000256" key="1">
    <source>
        <dbReference type="SAM" id="MobiDB-lite"/>
    </source>
</evidence>
<proteinExistence type="predicted"/>
<accession>A0AAE5RZD3</accession>
<dbReference type="AlphaFoldDB" id="A0AAE5RZD3"/>
<evidence type="ECO:0000313" key="3">
    <source>
        <dbReference type="Proteomes" id="UP000237447"/>
    </source>
</evidence>
<gene>
    <name evidence="2" type="ORF">CPJ18_09155</name>
</gene>